<keyword evidence="3" id="KW-1185">Reference proteome</keyword>
<accession>A0A4Y7SM22</accession>
<feature type="region of interest" description="Disordered" evidence="1">
    <location>
        <begin position="109"/>
        <end position="128"/>
    </location>
</feature>
<reference evidence="2 3" key="1">
    <citation type="journal article" date="2019" name="Nat. Ecol. Evol.">
        <title>Megaphylogeny resolves global patterns of mushroom evolution.</title>
        <authorList>
            <person name="Varga T."/>
            <person name="Krizsan K."/>
            <person name="Foldi C."/>
            <person name="Dima B."/>
            <person name="Sanchez-Garcia M."/>
            <person name="Sanchez-Ramirez S."/>
            <person name="Szollosi G.J."/>
            <person name="Szarkandi J.G."/>
            <person name="Papp V."/>
            <person name="Albert L."/>
            <person name="Andreopoulos W."/>
            <person name="Angelini C."/>
            <person name="Antonin V."/>
            <person name="Barry K.W."/>
            <person name="Bougher N.L."/>
            <person name="Buchanan P."/>
            <person name="Buyck B."/>
            <person name="Bense V."/>
            <person name="Catcheside P."/>
            <person name="Chovatia M."/>
            <person name="Cooper J."/>
            <person name="Damon W."/>
            <person name="Desjardin D."/>
            <person name="Finy P."/>
            <person name="Geml J."/>
            <person name="Haridas S."/>
            <person name="Hughes K."/>
            <person name="Justo A."/>
            <person name="Karasinski D."/>
            <person name="Kautmanova I."/>
            <person name="Kiss B."/>
            <person name="Kocsube S."/>
            <person name="Kotiranta H."/>
            <person name="LaButti K.M."/>
            <person name="Lechner B.E."/>
            <person name="Liimatainen K."/>
            <person name="Lipzen A."/>
            <person name="Lukacs Z."/>
            <person name="Mihaltcheva S."/>
            <person name="Morgado L.N."/>
            <person name="Niskanen T."/>
            <person name="Noordeloos M.E."/>
            <person name="Ohm R.A."/>
            <person name="Ortiz-Santana B."/>
            <person name="Ovrebo C."/>
            <person name="Racz N."/>
            <person name="Riley R."/>
            <person name="Savchenko A."/>
            <person name="Shiryaev A."/>
            <person name="Soop K."/>
            <person name="Spirin V."/>
            <person name="Szebenyi C."/>
            <person name="Tomsovsky M."/>
            <person name="Tulloss R.E."/>
            <person name="Uehling J."/>
            <person name="Grigoriev I.V."/>
            <person name="Vagvolgyi C."/>
            <person name="Papp T."/>
            <person name="Martin F.M."/>
            <person name="Miettinen O."/>
            <person name="Hibbett D.S."/>
            <person name="Nagy L.G."/>
        </authorList>
    </citation>
    <scope>NUCLEOTIDE SEQUENCE [LARGE SCALE GENOMIC DNA]</scope>
    <source>
        <strain evidence="2 3">FP101781</strain>
    </source>
</reference>
<evidence type="ECO:0000313" key="3">
    <source>
        <dbReference type="Proteomes" id="UP000298030"/>
    </source>
</evidence>
<sequence>MPLGVGLGTWTLNEDVHALRAEVDALREKVCNLRHEMKCLKRGKERHRGEVHSLRRKMGDLRVVVYNLRREKVGLGREVHRLTLMKSDIEAVVHDGKVELLELETRWDSNGGGPKRPYSPASSISSTELDAPKPALQAMSQADPKDAQIQTLKQENRALEARNRELADKYSESLRCLEKAQAQSCRRCSLRNTAASLTVPFVDRFENDRPPIRRVTESCCVPESSPRNPNRNRRQIILNDPPEYDGDPSGAIKVGGVNLDHSPGSNWCDLRDPTMVPGDSGLGDFCLTDSFFDPDDFEPVLL</sequence>
<organism evidence="2 3">
    <name type="scientific">Coprinellus micaceus</name>
    <name type="common">Glistening ink-cap mushroom</name>
    <name type="synonym">Coprinus micaceus</name>
    <dbReference type="NCBI Taxonomy" id="71717"/>
    <lineage>
        <taxon>Eukaryota</taxon>
        <taxon>Fungi</taxon>
        <taxon>Dikarya</taxon>
        <taxon>Basidiomycota</taxon>
        <taxon>Agaricomycotina</taxon>
        <taxon>Agaricomycetes</taxon>
        <taxon>Agaricomycetidae</taxon>
        <taxon>Agaricales</taxon>
        <taxon>Agaricineae</taxon>
        <taxon>Psathyrellaceae</taxon>
        <taxon>Coprinellus</taxon>
    </lineage>
</organism>
<gene>
    <name evidence="2" type="ORF">FA13DRAFT_1917452</name>
</gene>
<dbReference type="Proteomes" id="UP000298030">
    <property type="component" value="Unassembled WGS sequence"/>
</dbReference>
<dbReference type="AlphaFoldDB" id="A0A4Y7SM22"/>
<evidence type="ECO:0000313" key="2">
    <source>
        <dbReference type="EMBL" id="TEB22895.1"/>
    </source>
</evidence>
<evidence type="ECO:0000256" key="1">
    <source>
        <dbReference type="SAM" id="MobiDB-lite"/>
    </source>
</evidence>
<comment type="caution">
    <text evidence="2">The sequence shown here is derived from an EMBL/GenBank/DDBJ whole genome shotgun (WGS) entry which is preliminary data.</text>
</comment>
<name>A0A4Y7SM22_COPMI</name>
<proteinExistence type="predicted"/>
<protein>
    <submittedName>
        <fullName evidence="2">Uncharacterized protein</fullName>
    </submittedName>
</protein>
<dbReference type="EMBL" id="QPFP01000084">
    <property type="protein sequence ID" value="TEB22895.1"/>
    <property type="molecule type" value="Genomic_DNA"/>
</dbReference>
<dbReference type="Gene3D" id="1.10.287.1490">
    <property type="match status" value="1"/>
</dbReference>